<organism evidence="2 3">
    <name type="scientific">Phaeosphaeria nodorum (strain SN15 / ATCC MYA-4574 / FGSC 10173)</name>
    <name type="common">Glume blotch fungus</name>
    <name type="synonym">Parastagonospora nodorum</name>
    <dbReference type="NCBI Taxonomy" id="321614"/>
    <lineage>
        <taxon>Eukaryota</taxon>
        <taxon>Fungi</taxon>
        <taxon>Dikarya</taxon>
        <taxon>Ascomycota</taxon>
        <taxon>Pezizomycotina</taxon>
        <taxon>Dothideomycetes</taxon>
        <taxon>Pleosporomycetidae</taxon>
        <taxon>Pleosporales</taxon>
        <taxon>Pleosporineae</taxon>
        <taxon>Phaeosphaeriaceae</taxon>
        <taxon>Parastagonospora</taxon>
    </lineage>
</organism>
<name>A0A7U2FCM9_PHANO</name>
<proteinExistence type="predicted"/>
<accession>A0A7U2FCM9</accession>
<gene>
    <name evidence="2" type="ORF">JI435_048380</name>
</gene>
<feature type="compositionally biased region" description="Basic and acidic residues" evidence="1">
    <location>
        <begin position="187"/>
        <end position="198"/>
    </location>
</feature>
<feature type="region of interest" description="Disordered" evidence="1">
    <location>
        <begin position="71"/>
        <end position="92"/>
    </location>
</feature>
<evidence type="ECO:0000313" key="2">
    <source>
        <dbReference type="EMBL" id="QRD01854.1"/>
    </source>
</evidence>
<dbReference type="VEuPathDB" id="FungiDB:JI435_048380"/>
<dbReference type="AlphaFoldDB" id="A0A7U2FCM9"/>
<sequence>MAYEQFRIYGYNHGTEPEHYRLHVRDHRTEHTTPRRAHYYDAYQSSPGADYIDRARMPRPDDHIGPYVESARRSRRKNTGYSTQDYISPPVDARDDYIDQDYHTPARAHAQHTPRHQNVPGGFYEDEYSPSMPSISAKEQDSIHRIMKEAKFGNHHEIMRAYWVPQEYDEMPVDQTHSHRQRSRSVPKLEPRRVRYDSESETDVQTYVGDSGDDEVERPRLGGWNSDEDSIVETRDRWRSKSLRSDDVGRAPSPHMPGGYASSSPSIHYESDEEDEMRHRSRKASRERAIRRYASSSPNDRHRDSSASPSAHHYASSSPAPSEWGQYRSRRHISFSSSTDHARQRSMSSPPTRPHASSSLRPRIQRAPSPPPAIARRYSSSSTLSPYVGSDYDAPVRYESDTGDDDDTCVSGSERGRYVRSEIDSDVCSDFVINGGSDCDFEGDDIWNDSGSEGEYDDE</sequence>
<feature type="region of interest" description="Disordered" evidence="1">
    <location>
        <begin position="173"/>
        <end position="411"/>
    </location>
</feature>
<evidence type="ECO:0000256" key="1">
    <source>
        <dbReference type="SAM" id="MobiDB-lite"/>
    </source>
</evidence>
<protein>
    <submittedName>
        <fullName evidence="2">Uncharacterized protein</fullName>
    </submittedName>
</protein>
<feature type="compositionally biased region" description="Basic and acidic residues" evidence="1">
    <location>
        <begin position="232"/>
        <end position="249"/>
    </location>
</feature>
<feature type="compositionally biased region" description="Polar residues" evidence="1">
    <location>
        <begin position="334"/>
        <end position="360"/>
    </location>
</feature>
<dbReference type="EMBL" id="CP069035">
    <property type="protein sequence ID" value="QRD01854.1"/>
    <property type="molecule type" value="Genomic_DNA"/>
</dbReference>
<evidence type="ECO:0000313" key="3">
    <source>
        <dbReference type="Proteomes" id="UP000663193"/>
    </source>
</evidence>
<keyword evidence="3" id="KW-1185">Reference proteome</keyword>
<feature type="compositionally biased region" description="Low complexity" evidence="1">
    <location>
        <begin position="306"/>
        <end position="322"/>
    </location>
</feature>
<reference evidence="3" key="1">
    <citation type="journal article" date="2021" name="BMC Genomics">
        <title>Chromosome-level genome assembly and manually-curated proteome of model necrotroph Parastagonospora nodorum Sn15 reveals a genome-wide trove of candidate effector homologs, and redundancy of virulence-related functions within an accessory chromosome.</title>
        <authorList>
            <person name="Bertazzoni S."/>
            <person name="Jones D.A.B."/>
            <person name="Phan H.T."/>
            <person name="Tan K.-C."/>
            <person name="Hane J.K."/>
        </authorList>
    </citation>
    <scope>NUCLEOTIDE SEQUENCE [LARGE SCALE GENOMIC DNA]</scope>
    <source>
        <strain evidence="3">SN15 / ATCC MYA-4574 / FGSC 10173)</strain>
    </source>
</reference>
<dbReference type="Proteomes" id="UP000663193">
    <property type="component" value="Chromosome 13"/>
</dbReference>